<dbReference type="EMBL" id="CP123872">
    <property type="protein sequence ID" value="WND03482.1"/>
    <property type="molecule type" value="Genomic_DNA"/>
</dbReference>
<name>A0AA52EDJ1_9PROT</name>
<organism evidence="3 4">
    <name type="scientific">Temperatibacter marinus</name>
    <dbReference type="NCBI Taxonomy" id="1456591"/>
    <lineage>
        <taxon>Bacteria</taxon>
        <taxon>Pseudomonadati</taxon>
        <taxon>Pseudomonadota</taxon>
        <taxon>Alphaproteobacteria</taxon>
        <taxon>Kordiimonadales</taxon>
        <taxon>Temperatibacteraceae</taxon>
        <taxon>Temperatibacter</taxon>
    </lineage>
</organism>
<dbReference type="KEGG" id="tmk:QGN29_03735"/>
<dbReference type="RefSeq" id="WP_310799335.1">
    <property type="nucleotide sequence ID" value="NZ_CP123872.1"/>
</dbReference>
<evidence type="ECO:0000313" key="4">
    <source>
        <dbReference type="Proteomes" id="UP001268683"/>
    </source>
</evidence>
<evidence type="ECO:0000256" key="1">
    <source>
        <dbReference type="SAM" id="SignalP"/>
    </source>
</evidence>
<dbReference type="PROSITE" id="PS51819">
    <property type="entry name" value="VOC"/>
    <property type="match status" value="2"/>
</dbReference>
<dbReference type="Proteomes" id="UP001268683">
    <property type="component" value="Chromosome"/>
</dbReference>
<dbReference type="InterPro" id="IPR029068">
    <property type="entry name" value="Glyas_Bleomycin-R_OHBP_Dase"/>
</dbReference>
<evidence type="ECO:0000313" key="3">
    <source>
        <dbReference type="EMBL" id="WND03482.1"/>
    </source>
</evidence>
<dbReference type="AlphaFoldDB" id="A0AA52EDJ1"/>
<dbReference type="SUPFAM" id="SSF54593">
    <property type="entry name" value="Glyoxalase/Bleomycin resistance protein/Dihydroxybiphenyl dioxygenase"/>
    <property type="match status" value="2"/>
</dbReference>
<keyword evidence="1" id="KW-0732">Signal</keyword>
<reference evidence="3" key="1">
    <citation type="submission" date="2023-04" db="EMBL/GenBank/DDBJ databases">
        <title>Complete genome sequence of Temperatibacter marinus.</title>
        <authorList>
            <person name="Rong J.-C."/>
            <person name="Yi M.-L."/>
            <person name="Zhao Q."/>
        </authorList>
    </citation>
    <scope>NUCLEOTIDE SEQUENCE</scope>
    <source>
        <strain evidence="3">NBRC 110045</strain>
    </source>
</reference>
<feature type="signal peptide" evidence="1">
    <location>
        <begin position="1"/>
        <end position="19"/>
    </location>
</feature>
<sequence>MKTLIALIFATILPFTVTAQHVTGGFHEVVAVVKNRAVWKEIFSQVGRWQVKEEGRVDQGWLDLWQLEGSASFTVLHNPGTKRGFLRLIEFDSFETDLIRPQDNAWDTGGIFDLNMRVSDLKTASDALKSFGFNAASEPLQFSFGPFVVKEWIPRGPDGIRFALIERMQPPLKGWPHMEGFSRIFNSTMIVSNMTEGLKFWQKFMGFKPYLEHRGASKKPGPNVLGLPHEMADKIVRDIAILHPQKINEGSIELLAFEGFEGKDFSQRTLGVRRGLSRYRFPVDDLKAFKAKALKLDIPILGQASALSLSSVGRVNVLLLKAPGGALVELYEKDQ</sequence>
<keyword evidence="4" id="KW-1185">Reference proteome</keyword>
<proteinExistence type="predicted"/>
<dbReference type="Gene3D" id="3.10.180.10">
    <property type="entry name" value="2,3-Dihydroxybiphenyl 1,2-Dioxygenase, domain 1"/>
    <property type="match status" value="2"/>
</dbReference>
<feature type="domain" description="VOC" evidence="2">
    <location>
        <begin position="25"/>
        <end position="167"/>
    </location>
</feature>
<protein>
    <recommendedName>
        <fullName evidence="2">VOC domain-containing protein</fullName>
    </recommendedName>
</protein>
<feature type="chain" id="PRO_5041234268" description="VOC domain-containing protein" evidence="1">
    <location>
        <begin position="20"/>
        <end position="335"/>
    </location>
</feature>
<accession>A0AA52EDJ1</accession>
<dbReference type="InterPro" id="IPR037523">
    <property type="entry name" value="VOC_core"/>
</dbReference>
<feature type="domain" description="VOC" evidence="2">
    <location>
        <begin position="183"/>
        <end position="333"/>
    </location>
</feature>
<gene>
    <name evidence="3" type="ORF">QGN29_03735</name>
</gene>
<evidence type="ECO:0000259" key="2">
    <source>
        <dbReference type="PROSITE" id="PS51819"/>
    </source>
</evidence>